<dbReference type="Gene3D" id="3.10.310.10">
    <property type="entry name" value="Diaminopimelate Epimerase, Chain A, domain 1"/>
    <property type="match status" value="1"/>
</dbReference>
<name>A0AAU3HS24_9ACTN</name>
<proteinExistence type="predicted"/>
<evidence type="ECO:0000313" key="2">
    <source>
        <dbReference type="EMBL" id="WTZ07076.1"/>
    </source>
</evidence>
<accession>A0AAU3HS24</accession>
<dbReference type="GO" id="GO:0003824">
    <property type="term" value="F:catalytic activity"/>
    <property type="evidence" value="ECO:0007669"/>
    <property type="project" value="InterPro"/>
</dbReference>
<dbReference type="Pfam" id="PF02567">
    <property type="entry name" value="PhzC-PhzF"/>
    <property type="match status" value="1"/>
</dbReference>
<sequence>MCGCPGESSGRAVRGTPSSVHVTFEAGPIDLREPTSRELALLLPVLGLPAAVSSGARVATLGRPRLLVPVTDRSVLAALSPAPDRLAAACDRLGLLGCFAHSPVSATARVEARVFAPSIGVPEDIANVNSSACLAAHLFARHGTTRIDVDMGDALGFPSTVTTGTGHGSQGSPSPPVDITGAARIGQVLHLSR</sequence>
<reference evidence="2" key="1">
    <citation type="submission" date="2022-10" db="EMBL/GenBank/DDBJ databases">
        <title>The complete genomes of actinobacterial strains from the NBC collection.</title>
        <authorList>
            <person name="Joergensen T.S."/>
            <person name="Alvarez Arevalo M."/>
            <person name="Sterndorff E.B."/>
            <person name="Faurdal D."/>
            <person name="Vuksanovic O."/>
            <person name="Mourched A.-S."/>
            <person name="Charusanti P."/>
            <person name="Shaw S."/>
            <person name="Blin K."/>
            <person name="Weber T."/>
        </authorList>
    </citation>
    <scope>NUCLEOTIDE SEQUENCE</scope>
    <source>
        <strain evidence="2">NBC_01393</strain>
    </source>
</reference>
<feature type="region of interest" description="Disordered" evidence="1">
    <location>
        <begin position="160"/>
        <end position="180"/>
    </location>
</feature>
<dbReference type="AlphaFoldDB" id="A0AAU3HS24"/>
<organism evidence="2">
    <name type="scientific">Streptomyces sp. NBC_01393</name>
    <dbReference type="NCBI Taxonomy" id="2903851"/>
    <lineage>
        <taxon>Bacteria</taxon>
        <taxon>Bacillati</taxon>
        <taxon>Actinomycetota</taxon>
        <taxon>Actinomycetes</taxon>
        <taxon>Kitasatosporales</taxon>
        <taxon>Streptomycetaceae</taxon>
        <taxon>Streptomyces</taxon>
    </lineage>
</organism>
<evidence type="ECO:0000256" key="1">
    <source>
        <dbReference type="SAM" id="MobiDB-lite"/>
    </source>
</evidence>
<dbReference type="SUPFAM" id="SSF54506">
    <property type="entry name" value="Diaminopimelate epimerase-like"/>
    <property type="match status" value="1"/>
</dbReference>
<gene>
    <name evidence="2" type="ORF">OG699_03120</name>
</gene>
<dbReference type="InterPro" id="IPR003719">
    <property type="entry name" value="Phenazine_PhzF-like"/>
</dbReference>
<protein>
    <submittedName>
        <fullName evidence="2">PhzF family phenazine biosynthesis protein</fullName>
    </submittedName>
</protein>
<dbReference type="EMBL" id="CP109546">
    <property type="protein sequence ID" value="WTZ07076.1"/>
    <property type="molecule type" value="Genomic_DNA"/>
</dbReference>